<evidence type="ECO:0000313" key="3">
    <source>
        <dbReference type="Proteomes" id="UP001298424"/>
    </source>
</evidence>
<keyword evidence="1" id="KW-0732">Signal</keyword>
<dbReference type="EMBL" id="JAKOOW010000022">
    <property type="protein sequence ID" value="MCG6503897.1"/>
    <property type="molecule type" value="Genomic_DNA"/>
</dbReference>
<protein>
    <submittedName>
        <fullName evidence="2">Anti-anti-sigma factor</fullName>
    </submittedName>
</protein>
<keyword evidence="3" id="KW-1185">Reference proteome</keyword>
<comment type="caution">
    <text evidence="2">The sequence shown here is derived from an EMBL/GenBank/DDBJ whole genome shotgun (WGS) entry which is preliminary data.</text>
</comment>
<dbReference type="Proteomes" id="UP001298424">
    <property type="component" value="Unassembled WGS sequence"/>
</dbReference>
<dbReference type="PROSITE" id="PS51257">
    <property type="entry name" value="PROKAR_LIPOPROTEIN"/>
    <property type="match status" value="1"/>
</dbReference>
<organism evidence="2 3">
    <name type="scientific">Kingella pumchi</name>
    <dbReference type="NCBI Taxonomy" id="2779506"/>
    <lineage>
        <taxon>Bacteria</taxon>
        <taxon>Pseudomonadati</taxon>
        <taxon>Pseudomonadota</taxon>
        <taxon>Betaproteobacteria</taxon>
        <taxon>Neisseriales</taxon>
        <taxon>Neisseriaceae</taxon>
        <taxon>Kingella</taxon>
    </lineage>
</organism>
<proteinExistence type="predicted"/>
<sequence length="115" mass="11981">MKTSPFAALLLAAALAACGGQQNDGAVEAAVSEAAAVETASDSAVEMPAEPVAVGELPPVCRQAVAENEKYIATLSGEEKAEEQKHLDEWLAQLKLAEPAEQEESCKTALEAEKD</sequence>
<evidence type="ECO:0000313" key="2">
    <source>
        <dbReference type="EMBL" id="MCG6503897.1"/>
    </source>
</evidence>
<reference evidence="2 3" key="1">
    <citation type="submission" date="2022-02" db="EMBL/GenBank/DDBJ databases">
        <title>Genome sequence data of Kingella unionensis sp. nov. strain CICC 24913 (CCUG 75125).</title>
        <authorList>
            <person name="Xiao M."/>
        </authorList>
    </citation>
    <scope>NUCLEOTIDE SEQUENCE [LARGE SCALE GENOMIC DNA]</scope>
    <source>
        <strain evidence="2 3">CICC 24913</strain>
    </source>
</reference>
<gene>
    <name evidence="2" type="ORF">MB824_05245</name>
</gene>
<feature type="signal peptide" evidence="1">
    <location>
        <begin position="1"/>
        <end position="19"/>
    </location>
</feature>
<dbReference type="RefSeq" id="WP_238746540.1">
    <property type="nucleotide sequence ID" value="NZ_JAKOOW010000022.1"/>
</dbReference>
<evidence type="ECO:0000256" key="1">
    <source>
        <dbReference type="SAM" id="SignalP"/>
    </source>
</evidence>
<name>A0ABS9NM72_9NEIS</name>
<accession>A0ABS9NM72</accession>
<feature type="chain" id="PRO_5046978283" evidence="1">
    <location>
        <begin position="20"/>
        <end position="115"/>
    </location>
</feature>